<organism evidence="8 11">
    <name type="scientific">Marinomonas gallaica</name>
    <dbReference type="NCBI Taxonomy" id="1806667"/>
    <lineage>
        <taxon>Bacteria</taxon>
        <taxon>Pseudomonadati</taxon>
        <taxon>Pseudomonadota</taxon>
        <taxon>Gammaproteobacteria</taxon>
        <taxon>Oceanospirillales</taxon>
        <taxon>Oceanospirillaceae</taxon>
        <taxon>Marinomonas</taxon>
    </lineage>
</organism>
<keyword evidence="2" id="KW-1003">Cell membrane</keyword>
<feature type="transmembrane region" description="Helical" evidence="6">
    <location>
        <begin position="6"/>
        <end position="29"/>
    </location>
</feature>
<reference evidence="8 11" key="2">
    <citation type="submission" date="2016-06" db="EMBL/GenBank/DDBJ databases">
        <authorList>
            <person name="Kjaerup R.B."/>
            <person name="Dalgaard T.S."/>
            <person name="Juul-Madsen H.R."/>
        </authorList>
    </citation>
    <scope>NUCLEOTIDE SEQUENCE [LARGE SCALE GENOMIC DNA]</scope>
    <source>
        <strain evidence="8 11">CECT 5115</strain>
    </source>
</reference>
<comment type="subcellular location">
    <subcellularLocation>
        <location evidence="1">Cell membrane</location>
        <topology evidence="1">Multi-pass membrane protein</topology>
    </subcellularLocation>
</comment>
<dbReference type="InterPro" id="IPR027417">
    <property type="entry name" value="P-loop_NTPase"/>
</dbReference>
<dbReference type="Pfam" id="PF10412">
    <property type="entry name" value="TrwB_AAD_bind"/>
    <property type="match status" value="1"/>
</dbReference>
<dbReference type="InterPro" id="IPR019476">
    <property type="entry name" value="T4SS_TraD_DNA-bd"/>
</dbReference>
<dbReference type="PANTHER" id="PTHR37937">
    <property type="entry name" value="CONJUGATIVE TRANSFER: DNA TRANSPORT"/>
    <property type="match status" value="1"/>
</dbReference>
<sequence>MNDFEFTTSLIIQISSITLATLGVVFGLLKSKLEAVLLGAVFGLSLLFGHLHLASLLKTLNKMIPGFSGVIDQLYGIDHALVVTWGSFADWSKFVLAAIAVWVMFIAFRMIGDGSNVIRGAKLLSYEQMIKQLKSLGKPKIPLLIGQYFIPSKLESRSLALIGEPGTGKTQIILRLILSYFKRGEVLFCVDVGGDIYRKVGSSKDLIIAPTFEKSEQWSPFSEIHNLPDCKALASMMIDKGKGESAAWDQKAIDYTSDLLEHCLRRQLITNRDLIYFVRLATRKELEEVFEGTSSMRLFEDGSEKMLSNIQAIVSQKLSFLDLFDPDVGKDVFSFKQWARTRDQNLWLINDESSQEITLPLRRVGISLVIRESLDLGENRSRRINVVLDELPANGRIATLQNAMAQGRKYGLNFQLGFQSLALMYSTYSKDETHAILGSAGHTVVLRTPDAETAEYYSRTIGDSITEREQVSVSKPNNGTTKQRVRDTQRAVMPTEIQSLKDLNGFIKFSGIEWAKIKIPLVKTENKNELTPKHLFGNFDNKSNKIVTPQKFNQCLDEI</sequence>
<dbReference type="Proteomes" id="UP000092871">
    <property type="component" value="Unassembled WGS sequence"/>
</dbReference>
<feature type="domain" description="Type IV secretion system coupling protein TraD DNA-binding" evidence="7">
    <location>
        <begin position="145"/>
        <end position="519"/>
    </location>
</feature>
<dbReference type="AlphaFoldDB" id="A0A1C3JR39"/>
<accession>A0A1C3JR39</accession>
<evidence type="ECO:0000313" key="9">
    <source>
        <dbReference type="EMBL" id="SBT20037.1"/>
    </source>
</evidence>
<evidence type="ECO:0000256" key="4">
    <source>
        <dbReference type="ARBA" id="ARBA00022989"/>
    </source>
</evidence>
<feature type="transmembrane region" description="Helical" evidence="6">
    <location>
        <begin position="36"/>
        <end position="57"/>
    </location>
</feature>
<gene>
    <name evidence="8" type="primary">traD</name>
    <name evidence="8" type="ORF">MGA5115_01827</name>
    <name evidence="9" type="ORF">MGA5116_00620</name>
</gene>
<dbReference type="Gene3D" id="3.40.50.300">
    <property type="entry name" value="P-loop containing nucleotide triphosphate hydrolases"/>
    <property type="match status" value="2"/>
</dbReference>
<keyword evidence="4 6" id="KW-1133">Transmembrane helix</keyword>
<evidence type="ECO:0000256" key="2">
    <source>
        <dbReference type="ARBA" id="ARBA00022475"/>
    </source>
</evidence>
<reference evidence="9 10" key="1">
    <citation type="submission" date="2016-06" db="EMBL/GenBank/DDBJ databases">
        <authorList>
            <person name="Rodrigo-Torres L."/>
            <person name="Arahal D.R."/>
        </authorList>
    </citation>
    <scope>NUCLEOTIDE SEQUENCE [LARGE SCALE GENOMIC DNA]</scope>
    <source>
        <strain evidence="9 10">CECT 5116</strain>
    </source>
</reference>
<evidence type="ECO:0000313" key="11">
    <source>
        <dbReference type="Proteomes" id="UP000092871"/>
    </source>
</evidence>
<dbReference type="SUPFAM" id="SSF52540">
    <property type="entry name" value="P-loop containing nucleoside triphosphate hydrolases"/>
    <property type="match status" value="1"/>
</dbReference>
<evidence type="ECO:0000256" key="6">
    <source>
        <dbReference type="SAM" id="Phobius"/>
    </source>
</evidence>
<keyword evidence="10" id="KW-1185">Reference proteome</keyword>
<evidence type="ECO:0000256" key="3">
    <source>
        <dbReference type="ARBA" id="ARBA00022692"/>
    </source>
</evidence>
<keyword evidence="5 6" id="KW-0472">Membrane</keyword>
<keyword evidence="3 6" id="KW-0812">Transmembrane</keyword>
<dbReference type="Proteomes" id="UP000092840">
    <property type="component" value="Unassembled WGS sequence"/>
</dbReference>
<dbReference type="PANTHER" id="PTHR37937:SF1">
    <property type="entry name" value="CONJUGATIVE TRANSFER: DNA TRANSPORT"/>
    <property type="match status" value="1"/>
</dbReference>
<evidence type="ECO:0000313" key="10">
    <source>
        <dbReference type="Proteomes" id="UP000092840"/>
    </source>
</evidence>
<dbReference type="GO" id="GO:0005886">
    <property type="term" value="C:plasma membrane"/>
    <property type="evidence" value="ECO:0007669"/>
    <property type="project" value="UniProtKB-SubCell"/>
</dbReference>
<protein>
    <submittedName>
        <fullName evidence="8">Coupling protein TraD</fullName>
    </submittedName>
</protein>
<dbReference type="EMBL" id="FLRB01000005">
    <property type="protein sequence ID" value="SBT20037.1"/>
    <property type="molecule type" value="Genomic_DNA"/>
</dbReference>
<evidence type="ECO:0000256" key="1">
    <source>
        <dbReference type="ARBA" id="ARBA00004651"/>
    </source>
</evidence>
<dbReference type="InterPro" id="IPR051539">
    <property type="entry name" value="T4SS-coupling_protein"/>
</dbReference>
<evidence type="ECO:0000313" key="8">
    <source>
        <dbReference type="EMBL" id="SBT17711.1"/>
    </source>
</evidence>
<dbReference type="CDD" id="cd01127">
    <property type="entry name" value="TrwB_TraG_TraD_VirD4"/>
    <property type="match status" value="1"/>
</dbReference>
<evidence type="ECO:0000256" key="5">
    <source>
        <dbReference type="ARBA" id="ARBA00023136"/>
    </source>
</evidence>
<proteinExistence type="predicted"/>
<evidence type="ECO:0000259" key="7">
    <source>
        <dbReference type="Pfam" id="PF10412"/>
    </source>
</evidence>
<dbReference type="RefSeq" id="WP_067035216.1">
    <property type="nucleotide sequence ID" value="NZ_FLRA01000012.1"/>
</dbReference>
<dbReference type="EMBL" id="FLRA01000012">
    <property type="protein sequence ID" value="SBT17711.1"/>
    <property type="molecule type" value="Genomic_DNA"/>
</dbReference>
<name>A0A1C3JR39_9GAMM</name>